<evidence type="ECO:0000256" key="1">
    <source>
        <dbReference type="SAM" id="MobiDB-lite"/>
    </source>
</evidence>
<comment type="caution">
    <text evidence="3">The sequence shown here is derived from an EMBL/GenBank/DDBJ whole genome shotgun (WGS) entry which is preliminary data.</text>
</comment>
<evidence type="ECO:0000313" key="3">
    <source>
        <dbReference type="EMBL" id="KRG64633.1"/>
    </source>
</evidence>
<keyword evidence="2" id="KW-0812">Transmembrane</keyword>
<sequence length="104" mass="11095">MYWLFLLLALGAFLLAFSTTHSWLLVLALLAALVFLLLWAKGLYVARFGGMNTVPRPLHAAELQALRAQLRPNAEASTATPAASVAQAAASPSAPANDRELPQP</sequence>
<dbReference type="AlphaFoldDB" id="A0A0R0C4H0"/>
<dbReference type="EMBL" id="LDJJ01000061">
    <property type="protein sequence ID" value="KRG64633.1"/>
    <property type="molecule type" value="Genomic_DNA"/>
</dbReference>
<dbReference type="Proteomes" id="UP000051863">
    <property type="component" value="Unassembled WGS sequence"/>
</dbReference>
<accession>A0A0R0C4H0</accession>
<proteinExistence type="predicted"/>
<name>A0A0R0C4H0_9GAMM</name>
<reference evidence="3 4" key="1">
    <citation type="submission" date="2015-05" db="EMBL/GenBank/DDBJ databases">
        <title>Genome sequencing and analysis of members of genus Stenotrophomonas.</title>
        <authorList>
            <person name="Patil P.P."/>
            <person name="Midha S."/>
            <person name="Patil P.B."/>
        </authorList>
    </citation>
    <scope>NUCLEOTIDE SEQUENCE [LARGE SCALE GENOMIC DNA]</scope>
    <source>
        <strain evidence="3 4">DSM 18941</strain>
    </source>
</reference>
<keyword evidence="2" id="KW-1133">Transmembrane helix</keyword>
<evidence type="ECO:0000256" key="2">
    <source>
        <dbReference type="SAM" id="Phobius"/>
    </source>
</evidence>
<organism evidence="3 4">
    <name type="scientific">Stenotrophomonas terrae</name>
    <dbReference type="NCBI Taxonomy" id="405446"/>
    <lineage>
        <taxon>Bacteria</taxon>
        <taxon>Pseudomonadati</taxon>
        <taxon>Pseudomonadota</taxon>
        <taxon>Gammaproteobacteria</taxon>
        <taxon>Lysobacterales</taxon>
        <taxon>Lysobacteraceae</taxon>
        <taxon>Stenotrophomonas</taxon>
    </lineage>
</organism>
<keyword evidence="2" id="KW-0472">Membrane</keyword>
<feature type="compositionally biased region" description="Low complexity" evidence="1">
    <location>
        <begin position="72"/>
        <end position="96"/>
    </location>
</feature>
<feature type="region of interest" description="Disordered" evidence="1">
    <location>
        <begin position="72"/>
        <end position="104"/>
    </location>
</feature>
<gene>
    <name evidence="3" type="ORF">ABB27_16305</name>
</gene>
<evidence type="ECO:0000313" key="4">
    <source>
        <dbReference type="Proteomes" id="UP000051863"/>
    </source>
</evidence>
<feature type="transmembrane region" description="Helical" evidence="2">
    <location>
        <begin position="28"/>
        <end position="46"/>
    </location>
</feature>
<keyword evidence="4" id="KW-1185">Reference proteome</keyword>
<dbReference type="PATRIC" id="fig|405446.3.peg.3136"/>
<evidence type="ECO:0008006" key="5">
    <source>
        <dbReference type="Google" id="ProtNLM"/>
    </source>
</evidence>
<protein>
    <recommendedName>
        <fullName evidence="5">Transmembrane protein</fullName>
    </recommendedName>
</protein>